<accession>A0A7H8TF90</accession>
<organism evidence="2 3">
    <name type="scientific">Streptomyces chartreusis</name>
    <dbReference type="NCBI Taxonomy" id="1969"/>
    <lineage>
        <taxon>Bacteria</taxon>
        <taxon>Bacillati</taxon>
        <taxon>Actinomycetota</taxon>
        <taxon>Actinomycetes</taxon>
        <taxon>Kitasatosporales</taxon>
        <taxon>Streptomycetaceae</taxon>
        <taxon>Streptomyces</taxon>
    </lineage>
</organism>
<proteinExistence type="predicted"/>
<feature type="domain" description="N-acetyltransferase" evidence="1">
    <location>
        <begin position="2"/>
        <end position="203"/>
    </location>
</feature>
<sequence>MSLIRLYRPGDREAVEDICVRTAHLGGDSRPHYRDPGIFPVAFAVPYAVLEPDLAFVLDDGDGRAVGYVVGTADTPRFVAAFRTRWLPSAAGRYPRPKGPPRTPDEELAGLLHDPERMLVPEVAAYPAHLHIDLLPDWQGRGHGRALMRTLLKALGDKGVPAVHLVMVTANTPARAFYDRLGFHEIAVPDPGPVTFLGRTTGALDTL</sequence>
<dbReference type="Pfam" id="PF00583">
    <property type="entry name" value="Acetyltransf_1"/>
    <property type="match status" value="1"/>
</dbReference>
<dbReference type="SUPFAM" id="SSF55729">
    <property type="entry name" value="Acyl-CoA N-acyltransferases (Nat)"/>
    <property type="match status" value="1"/>
</dbReference>
<keyword evidence="2" id="KW-0808">Transferase</keyword>
<dbReference type="EMBL" id="CP056041">
    <property type="protein sequence ID" value="QKZ21708.1"/>
    <property type="molecule type" value="Genomic_DNA"/>
</dbReference>
<reference evidence="2 3" key="1">
    <citation type="submission" date="2020-06" db="EMBL/GenBank/DDBJ databases">
        <title>Genome mining for natural products.</title>
        <authorList>
            <person name="Zhang B."/>
            <person name="Shi J."/>
            <person name="Ge H."/>
        </authorList>
    </citation>
    <scope>NUCLEOTIDE SEQUENCE [LARGE SCALE GENOMIC DNA]</scope>
    <source>
        <strain evidence="2 3">NA02069</strain>
    </source>
</reference>
<evidence type="ECO:0000313" key="3">
    <source>
        <dbReference type="Proteomes" id="UP000509418"/>
    </source>
</evidence>
<dbReference type="Proteomes" id="UP000509418">
    <property type="component" value="Chromosome"/>
</dbReference>
<name>A0A7H8TF90_STRCX</name>
<dbReference type="InterPro" id="IPR000182">
    <property type="entry name" value="GNAT_dom"/>
</dbReference>
<dbReference type="Gene3D" id="3.40.630.30">
    <property type="match status" value="1"/>
</dbReference>
<gene>
    <name evidence="2" type="ORF">HUT05_32830</name>
</gene>
<dbReference type="RefSeq" id="WP_176577207.1">
    <property type="nucleotide sequence ID" value="NZ_CBDRGH010000002.1"/>
</dbReference>
<dbReference type="PANTHER" id="PTHR13170">
    <property type="entry name" value="O-GLCNACASE"/>
    <property type="match status" value="1"/>
</dbReference>
<dbReference type="InterPro" id="IPR051822">
    <property type="entry name" value="Glycosyl_Hydrolase_84"/>
</dbReference>
<keyword evidence="3" id="KW-1185">Reference proteome</keyword>
<evidence type="ECO:0000313" key="2">
    <source>
        <dbReference type="EMBL" id="QKZ21708.1"/>
    </source>
</evidence>
<evidence type="ECO:0000259" key="1">
    <source>
        <dbReference type="PROSITE" id="PS51186"/>
    </source>
</evidence>
<protein>
    <submittedName>
        <fullName evidence="2">GNAT family N-acetyltransferase</fullName>
    </submittedName>
</protein>
<dbReference type="InterPro" id="IPR016181">
    <property type="entry name" value="Acyl_CoA_acyltransferase"/>
</dbReference>
<dbReference type="AlphaFoldDB" id="A0A7H8TF90"/>
<dbReference type="GO" id="GO:0016747">
    <property type="term" value="F:acyltransferase activity, transferring groups other than amino-acyl groups"/>
    <property type="evidence" value="ECO:0007669"/>
    <property type="project" value="InterPro"/>
</dbReference>
<dbReference type="PROSITE" id="PS51186">
    <property type="entry name" value="GNAT"/>
    <property type="match status" value="1"/>
</dbReference>
<dbReference type="PANTHER" id="PTHR13170:SF16">
    <property type="entry name" value="PROTEIN O-GLCNACASE"/>
    <property type="match status" value="1"/>
</dbReference>
<dbReference type="CDD" id="cd04301">
    <property type="entry name" value="NAT_SF"/>
    <property type="match status" value="1"/>
</dbReference>